<feature type="domain" description="GGDEF" evidence="4">
    <location>
        <begin position="193"/>
        <end position="327"/>
    </location>
</feature>
<reference evidence="5 6" key="1">
    <citation type="submission" date="2019-12" db="EMBL/GenBank/DDBJ databases">
        <title>Maritimibacter sp. nov. sp. isolated from sea sand.</title>
        <authorList>
            <person name="Kim J."/>
            <person name="Jeong S.E."/>
            <person name="Jung H.S."/>
            <person name="Jeon C.O."/>
        </authorList>
    </citation>
    <scope>NUCLEOTIDE SEQUENCE [LARGE SCALE GENOMIC DNA]</scope>
    <source>
        <strain evidence="5 6">DP07</strain>
    </source>
</reference>
<dbReference type="GO" id="GO:0004383">
    <property type="term" value="F:guanylate cyclase activity"/>
    <property type="evidence" value="ECO:0007669"/>
    <property type="project" value="UniProtKB-EC"/>
</dbReference>
<dbReference type="AlphaFoldDB" id="A0A845LYB7"/>
<keyword evidence="6" id="KW-1185">Reference proteome</keyword>
<evidence type="ECO:0000256" key="3">
    <source>
        <dbReference type="ARBA" id="ARBA00023293"/>
    </source>
</evidence>
<dbReference type="PANTHER" id="PTHR46663">
    <property type="entry name" value="DIGUANYLATE CYCLASE DGCT-RELATED"/>
    <property type="match status" value="1"/>
</dbReference>
<dbReference type="Gene3D" id="3.30.70.270">
    <property type="match status" value="1"/>
</dbReference>
<dbReference type="PROSITE" id="PS50887">
    <property type="entry name" value="GGDEF"/>
    <property type="match status" value="1"/>
</dbReference>
<dbReference type="InterPro" id="IPR029787">
    <property type="entry name" value="Nucleotide_cyclase"/>
</dbReference>
<evidence type="ECO:0000256" key="1">
    <source>
        <dbReference type="ARBA" id="ARBA00012202"/>
    </source>
</evidence>
<evidence type="ECO:0000256" key="2">
    <source>
        <dbReference type="ARBA" id="ARBA00022741"/>
    </source>
</evidence>
<dbReference type="GO" id="GO:0000166">
    <property type="term" value="F:nucleotide binding"/>
    <property type="evidence" value="ECO:0007669"/>
    <property type="project" value="UniProtKB-KW"/>
</dbReference>
<keyword evidence="2" id="KW-0547">Nucleotide-binding</keyword>
<keyword evidence="3" id="KW-0141">cGMP biosynthesis</keyword>
<dbReference type="InterPro" id="IPR052163">
    <property type="entry name" value="DGC-Regulatory_Protein"/>
</dbReference>
<dbReference type="InterPro" id="IPR011645">
    <property type="entry name" value="HNOB_dom_associated"/>
</dbReference>
<name>A0A845LYB7_9RHOB</name>
<dbReference type="RefSeq" id="WP_161349897.1">
    <property type="nucleotide sequence ID" value="NZ_WTUX01000005.1"/>
</dbReference>
<sequence length="330" mass="35823">MSAEKTIQVSMEALDRVMPLHVVFDTEGTIRQIGPTLTKVLGGRDVVGQQMLDLFELRRPREAEIVALLTRGATGKVILRLRDGFNTQLIGSAVRLEGEDGVLLNLSFGLSVFDAVRNFGLAGSDFAPTDLTLELLYVAEANAAAMAESRALNERLHGAKTRAETAAQTDPLTGLSNRRALDRQLRRLIDRGVPFTIAHMDLDFFKSVNDTHGHAAGDSVLRDVARVLVEETRARDAVARIGGDEFVLLFPGLTDRDRVSAIAARIIRRLGEPIMVDGERCEVSASIGLVLSTQYDHPEADAIMADADAALYASKAAGRACFTFLDPRVA</sequence>
<protein>
    <recommendedName>
        <fullName evidence="1">guanylate cyclase</fullName>
        <ecNumber evidence="1">4.6.1.2</ecNumber>
    </recommendedName>
</protein>
<dbReference type="EC" id="4.6.1.2" evidence="1"/>
<organism evidence="5 6">
    <name type="scientific">Maritimibacter harenae</name>
    <dbReference type="NCBI Taxonomy" id="2606218"/>
    <lineage>
        <taxon>Bacteria</taxon>
        <taxon>Pseudomonadati</taxon>
        <taxon>Pseudomonadota</taxon>
        <taxon>Alphaproteobacteria</taxon>
        <taxon>Rhodobacterales</taxon>
        <taxon>Roseobacteraceae</taxon>
        <taxon>Maritimibacter</taxon>
    </lineage>
</organism>
<dbReference type="InterPro" id="IPR000160">
    <property type="entry name" value="GGDEF_dom"/>
</dbReference>
<evidence type="ECO:0000313" key="6">
    <source>
        <dbReference type="Proteomes" id="UP000467322"/>
    </source>
</evidence>
<dbReference type="PANTHER" id="PTHR46663:SF4">
    <property type="entry name" value="DIGUANYLATE CYCLASE DGCT-RELATED"/>
    <property type="match status" value="1"/>
</dbReference>
<dbReference type="FunFam" id="3.30.70.270:FF:000001">
    <property type="entry name" value="Diguanylate cyclase domain protein"/>
    <property type="match status" value="1"/>
</dbReference>
<evidence type="ECO:0000313" key="5">
    <source>
        <dbReference type="EMBL" id="MZR11772.1"/>
    </source>
</evidence>
<dbReference type="Proteomes" id="UP000467322">
    <property type="component" value="Unassembled WGS sequence"/>
</dbReference>
<proteinExistence type="predicted"/>
<dbReference type="SUPFAM" id="SSF55073">
    <property type="entry name" value="Nucleotide cyclase"/>
    <property type="match status" value="1"/>
</dbReference>
<dbReference type="NCBIfam" id="TIGR00254">
    <property type="entry name" value="GGDEF"/>
    <property type="match status" value="1"/>
</dbReference>
<dbReference type="EMBL" id="WTUX01000005">
    <property type="protein sequence ID" value="MZR11772.1"/>
    <property type="molecule type" value="Genomic_DNA"/>
</dbReference>
<dbReference type="Pfam" id="PF00990">
    <property type="entry name" value="GGDEF"/>
    <property type="match status" value="1"/>
</dbReference>
<dbReference type="SMART" id="SM00267">
    <property type="entry name" value="GGDEF"/>
    <property type="match status" value="1"/>
</dbReference>
<dbReference type="Gene3D" id="3.30.450.260">
    <property type="entry name" value="Haem NO binding associated domain"/>
    <property type="match status" value="1"/>
</dbReference>
<dbReference type="Pfam" id="PF07701">
    <property type="entry name" value="HNOBA"/>
    <property type="match status" value="1"/>
</dbReference>
<comment type="caution">
    <text evidence="5">The sequence shown here is derived from an EMBL/GenBank/DDBJ whole genome shotgun (WGS) entry which is preliminary data.</text>
</comment>
<accession>A0A845LYB7</accession>
<evidence type="ECO:0000259" key="4">
    <source>
        <dbReference type="PROSITE" id="PS50887"/>
    </source>
</evidence>
<gene>
    <name evidence="5" type="ORF">GQE99_01930</name>
</gene>
<dbReference type="InterPro" id="IPR042463">
    <property type="entry name" value="HNOB_dom_associated_sf"/>
</dbReference>
<dbReference type="InterPro" id="IPR043128">
    <property type="entry name" value="Rev_trsase/Diguanyl_cyclase"/>
</dbReference>
<dbReference type="CDD" id="cd01949">
    <property type="entry name" value="GGDEF"/>
    <property type="match status" value="1"/>
</dbReference>